<dbReference type="Proteomes" id="UP001461341">
    <property type="component" value="Chromosome"/>
</dbReference>
<feature type="domain" description="SLH" evidence="2">
    <location>
        <begin position="351"/>
        <end position="417"/>
    </location>
</feature>
<protein>
    <submittedName>
        <fullName evidence="3">ABC transporter substrate-binding protein</fullName>
    </submittedName>
</protein>
<name>A0ABZ2Y9P9_9BACT</name>
<dbReference type="Gene3D" id="3.40.50.1980">
    <property type="entry name" value="Nitrogenase molybdenum iron protein domain"/>
    <property type="match status" value="2"/>
</dbReference>
<dbReference type="Pfam" id="PF01497">
    <property type="entry name" value="Peripla_BP_2"/>
    <property type="match status" value="1"/>
</dbReference>
<accession>A0ABZ2Y9P9</accession>
<dbReference type="PROSITE" id="PS50983">
    <property type="entry name" value="FE_B12_PBP"/>
    <property type="match status" value="1"/>
</dbReference>
<dbReference type="InterPro" id="IPR001119">
    <property type="entry name" value="SLH_dom"/>
</dbReference>
<proteinExistence type="predicted"/>
<dbReference type="PROSITE" id="PS51272">
    <property type="entry name" value="SLH"/>
    <property type="match status" value="1"/>
</dbReference>
<dbReference type="SUPFAM" id="SSF53807">
    <property type="entry name" value="Helical backbone' metal receptor"/>
    <property type="match status" value="1"/>
</dbReference>
<dbReference type="InterPro" id="IPR050902">
    <property type="entry name" value="ABC_Transporter_SBP"/>
</dbReference>
<evidence type="ECO:0000259" key="1">
    <source>
        <dbReference type="PROSITE" id="PS50983"/>
    </source>
</evidence>
<gene>
    <name evidence="3" type="ORF">QBE54_09115</name>
</gene>
<dbReference type="PANTHER" id="PTHR30535:SF34">
    <property type="entry name" value="MOLYBDATE-BINDING PROTEIN MOLA"/>
    <property type="match status" value="1"/>
</dbReference>
<dbReference type="EMBL" id="CP121689">
    <property type="protein sequence ID" value="WZL75736.1"/>
    <property type="molecule type" value="Genomic_DNA"/>
</dbReference>
<feature type="domain" description="Fe/B12 periplasmic-binding" evidence="1">
    <location>
        <begin position="46"/>
        <end position="307"/>
    </location>
</feature>
<dbReference type="RefSeq" id="WP_369017886.1">
    <property type="nucleotide sequence ID" value="NZ_CP121689.1"/>
</dbReference>
<keyword evidence="4" id="KW-1185">Reference proteome</keyword>
<evidence type="ECO:0000313" key="4">
    <source>
        <dbReference type="Proteomes" id="UP001461341"/>
    </source>
</evidence>
<organism evidence="3 4">
    <name type="scientific">Thermatribacter velox</name>
    <dbReference type="NCBI Taxonomy" id="3039681"/>
    <lineage>
        <taxon>Bacteria</taxon>
        <taxon>Pseudomonadati</taxon>
        <taxon>Atribacterota</taxon>
        <taxon>Atribacteria</taxon>
        <taxon>Atribacterales</taxon>
        <taxon>Thermatribacteraceae</taxon>
        <taxon>Thermatribacter</taxon>
    </lineage>
</organism>
<dbReference type="PANTHER" id="PTHR30535">
    <property type="entry name" value="VITAMIN B12-BINDING PROTEIN"/>
    <property type="match status" value="1"/>
</dbReference>
<evidence type="ECO:0000259" key="2">
    <source>
        <dbReference type="PROSITE" id="PS51272"/>
    </source>
</evidence>
<sequence length="481" mass="53882">MRLKKVVLLISVFWVVVFCICQGTWAEVSIRDFRGKEVVLEEPAHRIISLYTAHTESLYFLGAQENLIAVSTSCDFPPEVALKKIVDYRSDPEKAIALKPDAVLVRDYVVTNYPRFVEALEGVGIPVIDLNPEHLADLDDYFAALGAITGLSGQARELSESFHQEITKIVAKISNIPPEQRKKVFFESVAKDYKTVTPGTLVDELIALAGGINVASSARPVRSGSRIAAFGIERLLSLADEIDVYIAQRGVMNRVTRKSILERPELRSLRAVKEGRVYVVDEAIVSRPGPRLSWGLEELARMLYPEIFEDLKEFAFPEAISRAVAAQAVVWGLGIPLYVPTKKDFKTEGYVAGKCEDLSWSDSFSRYVETLIHTGAAVPEQKEGKFFFHPDQPLTRVELARWLYILLDFEVENGDFPVLVDINSLSRADQTAVLVTVASGIFDGLISGKHFEPYRPLTGEELVKILERAREKGRRGFFFER</sequence>
<reference evidence="3 4" key="1">
    <citation type="submission" date="2023-03" db="EMBL/GenBank/DDBJ databases">
        <title>Novel Species.</title>
        <authorList>
            <person name="Ma S."/>
        </authorList>
    </citation>
    <scope>NUCLEOTIDE SEQUENCE [LARGE SCALE GENOMIC DNA]</scope>
    <source>
        <strain evidence="3 4">B11</strain>
    </source>
</reference>
<dbReference type="InterPro" id="IPR002491">
    <property type="entry name" value="ABC_transptr_periplasmic_BD"/>
</dbReference>
<evidence type="ECO:0000313" key="3">
    <source>
        <dbReference type="EMBL" id="WZL75736.1"/>
    </source>
</evidence>